<dbReference type="AlphaFoldDB" id="A0A3E5DWQ1"/>
<dbReference type="Gene3D" id="3.40.50.300">
    <property type="entry name" value="P-loop containing nucleotide triphosphate hydrolases"/>
    <property type="match status" value="1"/>
</dbReference>
<dbReference type="SUPFAM" id="SSF53795">
    <property type="entry name" value="PEP carboxykinase-like"/>
    <property type="match status" value="1"/>
</dbReference>
<reference evidence="1" key="2">
    <citation type="submission" date="2022-11" db="EMBL/GenBank/DDBJ databases">
        <title>Genomic repertoires linked with pathogenic potency of arthritogenic Prevotella copri isolated from the gut of rheumatoid arthritis patients.</title>
        <authorList>
            <person name="Nii T."/>
            <person name="Maeda Y."/>
            <person name="Motooka D."/>
            <person name="Naito M."/>
            <person name="Matsumoto Y."/>
            <person name="Ogawa T."/>
            <person name="Oguro-Igashira E."/>
            <person name="Kishikawa T."/>
            <person name="Yamashita M."/>
            <person name="Koizumi S."/>
            <person name="Kurakawa T."/>
            <person name="Okumura R."/>
            <person name="Kayama H."/>
            <person name="Murakami M."/>
            <person name="Sakaguchi T."/>
            <person name="Das B."/>
            <person name="Nakamura S."/>
            <person name="Okada Y."/>
            <person name="Kumanogoh A."/>
            <person name="Takeda K."/>
        </authorList>
    </citation>
    <scope>NUCLEOTIDE SEQUENCE</scope>
    <source>
        <strain evidence="1">N016-13</strain>
    </source>
</reference>
<accession>A0A3E5DWQ1</accession>
<sequence length="307" mass="33628">MESIIKHYQVAHIGFSLSYPDSSQEMMAVLLEAYQAFECDEQVASAALTSFSLILNESGEEMRKPAGFKEECRQDEEGQLIISGSLGEKQKAFLMAMTDMKSILVTGHDYQHSCLLVPAGTFSQKSAFGSLKATVDTSLMLLYAMRSAAGDTLLFHSSTIVMDGKAYLFLGKSGTGKSTHSGLWLKHIEGTRLLNDDNPVVYISREGTPMVSGSPWSGKTPCYKNEEYPIGAIVQLRQAPENKIRKQTVIESYVSIKTSVSGKAWEKKIADGQHQTIEKLIGATRFYQLDCLPDAGAALLCSQTISL</sequence>
<dbReference type="Proteomes" id="UP000283872">
    <property type="component" value="Unassembled WGS sequence"/>
</dbReference>
<dbReference type="EMBL" id="JAPDUS010000016">
    <property type="protein sequence ID" value="MCW4093870.1"/>
    <property type="molecule type" value="Genomic_DNA"/>
</dbReference>
<evidence type="ECO:0000313" key="4">
    <source>
        <dbReference type="Proteomes" id="UP001209074"/>
    </source>
</evidence>
<reference evidence="2 3" key="1">
    <citation type="submission" date="2018-08" db="EMBL/GenBank/DDBJ databases">
        <title>A genome reference for cultivated species of the human gut microbiota.</title>
        <authorList>
            <person name="Zou Y."/>
            <person name="Xue W."/>
            <person name="Luo G."/>
        </authorList>
    </citation>
    <scope>NUCLEOTIDE SEQUENCE [LARGE SCALE GENOMIC DNA]</scope>
    <source>
        <strain evidence="2 3">AF24-12</strain>
    </source>
</reference>
<evidence type="ECO:0000313" key="2">
    <source>
        <dbReference type="EMBL" id="RGS11820.1"/>
    </source>
</evidence>
<evidence type="ECO:0000313" key="1">
    <source>
        <dbReference type="EMBL" id="MCW4093870.1"/>
    </source>
</evidence>
<proteinExistence type="predicted"/>
<organism evidence="1 4">
    <name type="scientific">Segatella copri</name>
    <dbReference type="NCBI Taxonomy" id="165179"/>
    <lineage>
        <taxon>Bacteria</taxon>
        <taxon>Pseudomonadati</taxon>
        <taxon>Bacteroidota</taxon>
        <taxon>Bacteroidia</taxon>
        <taxon>Bacteroidales</taxon>
        <taxon>Prevotellaceae</taxon>
        <taxon>Segatella</taxon>
    </lineage>
</organism>
<comment type="caution">
    <text evidence="1">The sequence shown here is derived from an EMBL/GenBank/DDBJ whole genome shotgun (WGS) entry which is preliminary data.</text>
</comment>
<evidence type="ECO:0000313" key="3">
    <source>
        <dbReference type="Proteomes" id="UP000283872"/>
    </source>
</evidence>
<dbReference type="RefSeq" id="WP_117587624.1">
    <property type="nucleotide sequence ID" value="NZ_JAPDUQ010000001.1"/>
</dbReference>
<gene>
    <name evidence="2" type="ORF">DWY11_13860</name>
    <name evidence="1" type="ORF">ONT05_09910</name>
</gene>
<dbReference type="EMBL" id="QRVA01000049">
    <property type="protein sequence ID" value="RGS11820.1"/>
    <property type="molecule type" value="Genomic_DNA"/>
</dbReference>
<dbReference type="Proteomes" id="UP001209074">
    <property type="component" value="Unassembled WGS sequence"/>
</dbReference>
<protein>
    <recommendedName>
        <fullName evidence="5">Phosphoenolpyruvate carboxykinase</fullName>
    </recommendedName>
</protein>
<name>A0A3E5DWQ1_9BACT</name>
<evidence type="ECO:0008006" key="5">
    <source>
        <dbReference type="Google" id="ProtNLM"/>
    </source>
</evidence>
<dbReference type="InterPro" id="IPR027417">
    <property type="entry name" value="P-loop_NTPase"/>
</dbReference>